<dbReference type="GO" id="GO:0000122">
    <property type="term" value="P:negative regulation of transcription by RNA polymerase II"/>
    <property type="evidence" value="ECO:0000318"/>
    <property type="project" value="GO_Central"/>
</dbReference>
<evidence type="ECO:0000256" key="2">
    <source>
        <dbReference type="ARBA" id="ARBA00023242"/>
    </source>
</evidence>
<dbReference type="GO" id="GO:0000785">
    <property type="term" value="C:chromatin"/>
    <property type="evidence" value="ECO:0000318"/>
    <property type="project" value="GO_Central"/>
</dbReference>
<evidence type="ECO:0000256" key="1">
    <source>
        <dbReference type="ARBA" id="ARBA00004123"/>
    </source>
</evidence>
<dbReference type="STRING" id="4565.A0A3B6I1L9"/>
<dbReference type="GO" id="GO:0000118">
    <property type="term" value="C:histone deacetylase complex"/>
    <property type="evidence" value="ECO:0000318"/>
    <property type="project" value="GO_Central"/>
</dbReference>
<evidence type="ECO:0000256" key="4">
    <source>
        <dbReference type="SAM" id="MobiDB-lite"/>
    </source>
</evidence>
<dbReference type="Gramene" id="TraesSTA4A03G02168610.1">
    <property type="protein sequence ID" value="TraesSTA4A03G02168610.1.CDS1"/>
    <property type="gene ID" value="TraesSTA4A03G02168610"/>
</dbReference>
<dbReference type="Gramene" id="TraesCS4A02G366800.1">
    <property type="protein sequence ID" value="TraesCS4A02G366800.1.cds1"/>
    <property type="gene ID" value="TraesCS4A02G366800"/>
</dbReference>
<evidence type="ECO:0000313" key="6">
    <source>
        <dbReference type="Proteomes" id="UP000019116"/>
    </source>
</evidence>
<dbReference type="KEGG" id="taes:123082826"/>
<sequence length="378" mass="42107">MARLPDKIPASQFNAALSFIQHIKAGLASSQTIHAELLHLLACLGRGETADTHAVLARADAILRGHPDLLQRFDAFLGRPSHHQAAKPVREDPVAAAPPPKRPKREHRRTVAECAGPMRFLERVKMADAGLYDMLLVLLFNVEMEGTLNAHQIYAKALEVFGSADSPLLRGFTEFLPLPTAGRDFLTRRRAKEEPEHGPKRKAVPAGKPSPSAAKKPRADHDRKTKSGSVSAFRDAWEFETTYSKLAVTLRRTEKSLEELEPRKESPEEVEPEAAPGHHGRPRTLEQLYPGRECQEVLQEMYGGMWGQMRVALEDGARTEVALRTILRRLTKLEQVAVKMAMGRRDPARVEARVKLLVLERRDGAHADGGMNKLNVEL</sequence>
<dbReference type="AlphaFoldDB" id="A0A3B6I1L9"/>
<feature type="compositionally biased region" description="Basic and acidic residues" evidence="4">
    <location>
        <begin position="257"/>
        <end position="267"/>
    </location>
</feature>
<dbReference type="Gramene" id="TraesMAC4A03G02170110.1">
    <property type="protein sequence ID" value="TraesMAC4A03G02170110.1.CDS1"/>
    <property type="gene ID" value="TraesMAC4A03G02170110"/>
</dbReference>
<comment type="subcellular location">
    <subcellularLocation>
        <location evidence="1 3">Nucleus</location>
    </subcellularLocation>
</comment>
<dbReference type="RefSeq" id="XP_044360998.1">
    <property type="nucleotide sequence ID" value="XM_044505063.1"/>
</dbReference>
<dbReference type="EnsemblPlants" id="TraesCS4A02G366800.1">
    <property type="protein sequence ID" value="TraesCS4A02G366800.1.cds1"/>
    <property type="gene ID" value="TraesCS4A02G366800"/>
</dbReference>
<dbReference type="Gramene" id="TraesLDM4A03G02170090.1">
    <property type="protein sequence ID" value="TraesLDM4A03G02170090.1.CDS1"/>
    <property type="gene ID" value="TraesLDM4A03G02170090"/>
</dbReference>
<dbReference type="Gramene" id="TraesROB_scaffold_010926_01G000200.1">
    <property type="protein sequence ID" value="TraesROB_scaffold_010926_01G000200.1"/>
    <property type="gene ID" value="TraesROB_scaffold_010926_01G000200"/>
</dbReference>
<dbReference type="Proteomes" id="UP000019116">
    <property type="component" value="Chromosome 4A"/>
</dbReference>
<dbReference type="Pfam" id="PF02671">
    <property type="entry name" value="PAH"/>
    <property type="match status" value="1"/>
</dbReference>
<reference evidence="5" key="1">
    <citation type="submission" date="2018-08" db="EMBL/GenBank/DDBJ databases">
        <authorList>
            <person name="Rossello M."/>
        </authorList>
    </citation>
    <scope>NUCLEOTIDE SEQUENCE [LARGE SCALE GENOMIC DNA]</scope>
    <source>
        <strain evidence="5">cv. Chinese Spring</strain>
    </source>
</reference>
<name>A0A3B6I1L9_WHEAT</name>
<reference evidence="5" key="2">
    <citation type="submission" date="2018-10" db="UniProtKB">
        <authorList>
            <consortium name="EnsemblPlants"/>
        </authorList>
    </citation>
    <scope>IDENTIFICATION</scope>
</reference>
<dbReference type="InterPro" id="IPR003822">
    <property type="entry name" value="PAH"/>
</dbReference>
<evidence type="ECO:0008006" key="7">
    <source>
        <dbReference type="Google" id="ProtNLM"/>
    </source>
</evidence>
<dbReference type="GO" id="GO:0003714">
    <property type="term" value="F:transcription corepressor activity"/>
    <property type="evidence" value="ECO:0000318"/>
    <property type="project" value="GO_Central"/>
</dbReference>
<dbReference type="SUPFAM" id="SSF47762">
    <property type="entry name" value="PAH2 domain"/>
    <property type="match status" value="1"/>
</dbReference>
<evidence type="ECO:0000313" key="5">
    <source>
        <dbReference type="EnsemblPlants" id="TraesCS4A02G366800.1.cds1"/>
    </source>
</evidence>
<dbReference type="PANTHER" id="PTHR12346:SF33">
    <property type="entry name" value="HISTONE DEACETYLASE INTERACTING DOMAIN-CONTAINING PROTEIN"/>
    <property type="match status" value="1"/>
</dbReference>
<keyword evidence="2 3" id="KW-0539">Nucleus</keyword>
<dbReference type="Gramene" id="TraesRN4A0100935800.1">
    <property type="protein sequence ID" value="TraesRN4A0100935800.1"/>
    <property type="gene ID" value="TraesRN4A0100935800"/>
</dbReference>
<dbReference type="InterPro" id="IPR039774">
    <property type="entry name" value="Sin3-like"/>
</dbReference>
<organism evidence="5">
    <name type="scientific">Triticum aestivum</name>
    <name type="common">Wheat</name>
    <dbReference type="NCBI Taxonomy" id="4565"/>
    <lineage>
        <taxon>Eukaryota</taxon>
        <taxon>Viridiplantae</taxon>
        <taxon>Streptophyta</taxon>
        <taxon>Embryophyta</taxon>
        <taxon>Tracheophyta</taxon>
        <taxon>Spermatophyta</taxon>
        <taxon>Magnoliopsida</taxon>
        <taxon>Liliopsida</taxon>
        <taxon>Poales</taxon>
        <taxon>Poaceae</taxon>
        <taxon>BOP clade</taxon>
        <taxon>Pooideae</taxon>
        <taxon>Triticodae</taxon>
        <taxon>Triticeae</taxon>
        <taxon>Triticinae</taxon>
        <taxon>Triticum</taxon>
    </lineage>
</organism>
<dbReference type="Gramene" id="TraesCS4A03G0905300.1">
    <property type="protein sequence ID" value="TraesCS4A03G0905300.1.CDS1"/>
    <property type="gene ID" value="TraesCS4A03G0905300"/>
</dbReference>
<dbReference type="Gramene" id="TraesJUL4A03G02191240.1">
    <property type="protein sequence ID" value="TraesJUL4A03G02191240.1.CDS1"/>
    <property type="gene ID" value="TraesJUL4A03G02191240"/>
</dbReference>
<protein>
    <recommendedName>
        <fullName evidence="7">Histone deacetylase interacting domain-containing protein</fullName>
    </recommendedName>
</protein>
<feature type="region of interest" description="Disordered" evidence="4">
    <location>
        <begin position="257"/>
        <end position="287"/>
    </location>
</feature>
<dbReference type="GeneID" id="123082826"/>
<dbReference type="Gramene" id="TraesCAD_scaffold_026361_01G000700.1">
    <property type="protein sequence ID" value="TraesCAD_scaffold_026361_01G000700.1"/>
    <property type="gene ID" value="TraesCAD_scaffold_026361_01G000700"/>
</dbReference>
<evidence type="ECO:0000256" key="3">
    <source>
        <dbReference type="PROSITE-ProRule" id="PRU00810"/>
    </source>
</evidence>
<feature type="region of interest" description="Disordered" evidence="4">
    <location>
        <begin position="190"/>
        <end position="227"/>
    </location>
</feature>
<accession>A0A3B6I1L9</accession>
<dbReference type="OMA" id="DGSWPER"/>
<keyword evidence="6" id="KW-1185">Reference proteome</keyword>
<dbReference type="InterPro" id="IPR036600">
    <property type="entry name" value="PAH_sf"/>
</dbReference>
<dbReference type="PROSITE" id="PS51477">
    <property type="entry name" value="PAH"/>
    <property type="match status" value="1"/>
</dbReference>
<dbReference type="PANTHER" id="PTHR12346">
    <property type="entry name" value="SIN3B-RELATED"/>
    <property type="match status" value="1"/>
</dbReference>
<dbReference type="Gramene" id="TraesLAC4A03G02124550.1">
    <property type="protein sequence ID" value="TraesLAC4A03G02124550.1.CDS1"/>
    <property type="gene ID" value="TraesLAC4A03G02124550"/>
</dbReference>
<proteinExistence type="predicted"/>
<dbReference type="Gramene" id="TraesNOR4A03G02193630.1">
    <property type="protein sequence ID" value="TraesNOR4A03G02193630.1.CDS1"/>
    <property type="gene ID" value="TraesNOR4A03G02193630"/>
</dbReference>
<dbReference type="Gene3D" id="1.20.1160.11">
    <property type="entry name" value="Paired amphipathic helix"/>
    <property type="match status" value="1"/>
</dbReference>
<feature type="region of interest" description="Disordered" evidence="4">
    <location>
        <begin position="82"/>
        <end position="108"/>
    </location>
</feature>
<gene>
    <name evidence="5" type="primary">LOC123082826</name>
</gene>